<feature type="compositionally biased region" description="Pro residues" evidence="4">
    <location>
        <begin position="90"/>
        <end position="100"/>
    </location>
</feature>
<dbReference type="InterPro" id="IPR000101">
    <property type="entry name" value="GGT_peptidase"/>
</dbReference>
<dbReference type="SUPFAM" id="SSF56235">
    <property type="entry name" value="N-terminal nucleophile aminohydrolases (Ntn hydrolases)"/>
    <property type="match status" value="1"/>
</dbReference>
<dbReference type="RefSeq" id="XP_020894575.1">
    <property type="nucleotide sequence ID" value="XM_021038916.2"/>
</dbReference>
<evidence type="ECO:0000256" key="3">
    <source>
        <dbReference type="PIRSR" id="PIRSR600101-2"/>
    </source>
</evidence>
<evidence type="ECO:0000256" key="1">
    <source>
        <dbReference type="ARBA" id="ARBA00084097"/>
    </source>
</evidence>
<dbReference type="RefSeq" id="XP_028513262.1">
    <property type="nucleotide sequence ID" value="XM_028657461.1"/>
</dbReference>
<dbReference type="GO" id="GO:0036374">
    <property type="term" value="F:glutathione hydrolase activity"/>
    <property type="evidence" value="ECO:0007669"/>
    <property type="project" value="InterPro"/>
</dbReference>
<dbReference type="InterPro" id="IPR029055">
    <property type="entry name" value="Ntn_hydrolases_N"/>
</dbReference>
<feature type="binding site" evidence="3">
    <location>
        <begin position="471"/>
        <end position="473"/>
    </location>
    <ligand>
        <name>L-glutamate</name>
        <dbReference type="ChEBI" id="CHEBI:29985"/>
    </ligand>
</feature>
<feature type="binding site" evidence="3">
    <location>
        <begin position="523"/>
        <end position="524"/>
    </location>
    <ligand>
        <name>L-glutamate</name>
        <dbReference type="ChEBI" id="CHEBI:29985"/>
    </ligand>
</feature>
<dbReference type="GeneID" id="110233613"/>
<sequence length="643" mass="70499">MEESTMPLRKTDMEVADAQAAEKEEKVLKFGRRTNRRAIIIGVVVAVVVVAIIVAVVVTVVTLKKSTTQKTSTTDTSSKSPPLLSTLPSPTSPPPLPTAPPNADGPYREAVVAADSGKCSEIGRDIMRVKKGSAVDAAIATLFCIGVMNMHSAGIGGGGFIVVYNRSNNFTETFDFREQAPGVSHQDMFVNGTLNSRVGGAASGVPGEVRGFLTAWKKYGRLPWKELVQPSIDLTKNGLQIGENVYYAMTRSSVKQYIFSDPGLRELLVNETGQLKQKGEVIKMPKLARTLERISENPEDFYTGELAKDIVSEIKEAGGLITLDDMKNYTVKIRKTLVGTLGDYHWYSMPPPGSGSVLGLILNILKGYNMNSESRKDTNSSILTYHRITEAFKFAYAYRALLGDPDFVDLTHVLKNITDPNFGESLRQRIYDNMTFTNYRYYGDFYSAQGGGTSHMSLMAPNGDAVSATTTINLFFGSKFRGPKTGIMWNNEMDDFSIPNKKNAFGVLPSPANYVMPGKRPLSSMAPSIFVDKNGEVRMVSGASGGTRITTATSLSVMNFLWFNRTLSQSVTDPRIHHQLMPMYIRVDRDYPISQEIIDGLERLGHDVRKISGFAVVQATAKDKDGLLFGKSDPRKGGWAAGY</sequence>
<keyword evidence="1" id="KW-1199">Hemostasis impairing toxin</keyword>
<dbReference type="GO" id="GO:0005886">
    <property type="term" value="C:plasma membrane"/>
    <property type="evidence" value="ECO:0007669"/>
    <property type="project" value="TreeGrafter"/>
</dbReference>
<keyword evidence="5" id="KW-1133">Transmembrane helix</keyword>
<keyword evidence="7" id="KW-1185">Reference proteome</keyword>
<keyword evidence="5" id="KW-0812">Transmembrane</keyword>
<dbReference type="PRINTS" id="PR01210">
    <property type="entry name" value="GGTRANSPTASE"/>
</dbReference>
<keyword evidence="5" id="KW-0472">Membrane</keyword>
<dbReference type="PANTHER" id="PTHR11686">
    <property type="entry name" value="GAMMA GLUTAMYL TRANSPEPTIDASE"/>
    <property type="match status" value="1"/>
</dbReference>
<dbReference type="GO" id="GO:0006751">
    <property type="term" value="P:glutathione catabolic process"/>
    <property type="evidence" value="ECO:0007669"/>
    <property type="project" value="InterPro"/>
</dbReference>
<dbReference type="Gene3D" id="3.60.20.40">
    <property type="match status" value="1"/>
</dbReference>
<dbReference type="Gene3D" id="1.10.246.130">
    <property type="match status" value="1"/>
</dbReference>
<feature type="transmembrane region" description="Helical" evidence="5">
    <location>
        <begin position="38"/>
        <end position="63"/>
    </location>
</feature>
<accession>A0A913YFF4</accession>
<dbReference type="FunFam" id="1.10.246.130:FF:000002">
    <property type="entry name" value="glutathione hydrolase 1 proenzyme"/>
    <property type="match status" value="1"/>
</dbReference>
<feature type="compositionally biased region" description="Low complexity" evidence="4">
    <location>
        <begin position="67"/>
        <end position="89"/>
    </location>
</feature>
<reference evidence="6" key="1">
    <citation type="submission" date="2022-11" db="UniProtKB">
        <authorList>
            <consortium name="EnsemblMetazoa"/>
        </authorList>
    </citation>
    <scope>IDENTIFICATION</scope>
</reference>
<organism evidence="6 7">
    <name type="scientific">Exaiptasia diaphana</name>
    <name type="common">Tropical sea anemone</name>
    <name type="synonym">Aiptasia pulchella</name>
    <dbReference type="NCBI Taxonomy" id="2652724"/>
    <lineage>
        <taxon>Eukaryota</taxon>
        <taxon>Metazoa</taxon>
        <taxon>Cnidaria</taxon>
        <taxon>Anthozoa</taxon>
        <taxon>Hexacorallia</taxon>
        <taxon>Actiniaria</taxon>
        <taxon>Aiptasiidae</taxon>
        <taxon>Exaiptasia</taxon>
    </lineage>
</organism>
<proteinExistence type="predicted"/>
<dbReference type="OrthoDB" id="1081007at2759"/>
<dbReference type="KEGG" id="epa:110233613"/>
<dbReference type="FunFam" id="3.60.20.40:FF:000001">
    <property type="entry name" value="Gamma-glutamyltranspeptidase 1"/>
    <property type="match status" value="1"/>
</dbReference>
<dbReference type="EnsemblMetazoa" id="XM_028657461.1">
    <property type="protein sequence ID" value="XP_028513262.1"/>
    <property type="gene ID" value="LOC110233613"/>
</dbReference>
<evidence type="ECO:0000313" key="7">
    <source>
        <dbReference type="Proteomes" id="UP000887567"/>
    </source>
</evidence>
<evidence type="ECO:0000256" key="2">
    <source>
        <dbReference type="PIRSR" id="PIRSR600101-1"/>
    </source>
</evidence>
<evidence type="ECO:0000313" key="6">
    <source>
        <dbReference type="EnsemblMetazoa" id="XP_028513262.1"/>
    </source>
</evidence>
<feature type="binding site" evidence="3">
    <location>
        <position position="177"/>
    </location>
    <ligand>
        <name>L-glutamate</name>
        <dbReference type="ChEBI" id="CHEBI:29985"/>
    </ligand>
</feature>
<feature type="active site" description="Nucleophile" evidence="2">
    <location>
        <position position="453"/>
    </location>
</feature>
<dbReference type="OMA" id="ITANCDY"/>
<evidence type="ECO:0000256" key="4">
    <source>
        <dbReference type="SAM" id="MobiDB-lite"/>
    </source>
</evidence>
<dbReference type="Proteomes" id="UP000887567">
    <property type="component" value="Unplaced"/>
</dbReference>
<dbReference type="PANTHER" id="PTHR11686:SF9">
    <property type="entry name" value="RE13973P"/>
    <property type="match status" value="1"/>
</dbReference>
<keyword evidence="1" id="KW-0800">Toxin</keyword>
<dbReference type="NCBIfam" id="TIGR00066">
    <property type="entry name" value="g_glut_trans"/>
    <property type="match status" value="1"/>
</dbReference>
<dbReference type="Pfam" id="PF01019">
    <property type="entry name" value="G_glu_transpept"/>
    <property type="match status" value="1"/>
</dbReference>
<dbReference type="AlphaFoldDB" id="A0A913YFF4"/>
<feature type="binding site" evidence="3">
    <location>
        <position position="495"/>
    </location>
    <ligand>
        <name>L-glutamate</name>
        <dbReference type="ChEBI" id="CHEBI:29985"/>
    </ligand>
</feature>
<feature type="region of interest" description="Disordered" evidence="4">
    <location>
        <begin position="67"/>
        <end position="107"/>
    </location>
</feature>
<name>A0A913YFF4_EXADI</name>
<dbReference type="InterPro" id="IPR043137">
    <property type="entry name" value="GGT_ssub_C"/>
</dbReference>
<evidence type="ECO:0000256" key="5">
    <source>
        <dbReference type="SAM" id="Phobius"/>
    </source>
</evidence>
<keyword evidence="1" id="KW-1202">Platelet aggregation activating toxin</keyword>
<dbReference type="EnsemblMetazoa" id="XM_021038916.2">
    <property type="protein sequence ID" value="XP_020894575.1"/>
    <property type="gene ID" value="LOC110233613"/>
</dbReference>
<dbReference type="InterPro" id="IPR043138">
    <property type="entry name" value="GGT_lsub"/>
</dbReference>
<feature type="binding site" evidence="3">
    <location>
        <position position="546"/>
    </location>
    <ligand>
        <name>L-glutamate</name>
        <dbReference type="ChEBI" id="CHEBI:29985"/>
    </ligand>
</feature>
<protein>
    <submittedName>
        <fullName evidence="6">Uncharacterized protein</fullName>
    </submittedName>
</protein>